<dbReference type="Proteomes" id="UP000195139">
    <property type="component" value="Unassembled WGS sequence"/>
</dbReference>
<comment type="caution">
    <text evidence="3">The sequence shown here is derived from an EMBL/GenBank/DDBJ whole genome shotgun (WGS) entry which is preliminary data.</text>
</comment>
<gene>
    <name evidence="2" type="ORF">A5880_001168</name>
    <name evidence="3" type="ORF">A5880_002268</name>
</gene>
<protein>
    <recommendedName>
        <fullName evidence="5">MucBP domain-containing protein</fullName>
    </recommendedName>
</protein>
<dbReference type="RefSeq" id="WP_086331140.1">
    <property type="nucleotide sequence ID" value="NZ_NGLE02000001.1"/>
</dbReference>
<dbReference type="EMBL" id="NGLE02000001">
    <property type="protein sequence ID" value="MEI5993621.1"/>
    <property type="molecule type" value="Genomic_DNA"/>
</dbReference>
<evidence type="ECO:0008006" key="5">
    <source>
        <dbReference type="Google" id="ProtNLM"/>
    </source>
</evidence>
<evidence type="ECO:0000313" key="2">
    <source>
        <dbReference type="EMBL" id="MEI5993621.1"/>
    </source>
</evidence>
<accession>A0A242CCZ9</accession>
<reference evidence="2 4" key="2">
    <citation type="submission" date="2018-07" db="EMBL/GenBank/DDBJ databases">
        <title>The Genome Sequence of Enterococcus sp. DIV0659b.</title>
        <authorList>
            <consortium name="The Broad Institute Genomics Platform"/>
            <consortium name="The Broad Institute Genomic Center for Infectious Diseases"/>
            <person name="Earl A."/>
            <person name="Manson A."/>
            <person name="Schwartman J."/>
            <person name="Gilmore M."/>
            <person name="Abouelleil A."/>
            <person name="Cao P."/>
            <person name="Chapman S."/>
            <person name="Cusick C."/>
            <person name="Shea T."/>
            <person name="Young S."/>
            <person name="Neafsey D."/>
            <person name="Nusbaum C."/>
            <person name="Birren B."/>
        </authorList>
    </citation>
    <scope>NUCLEOTIDE SEQUENCE [LARGE SCALE GENOMIC DNA]</scope>
    <source>
        <strain evidence="2 4">4G2_DIV0659</strain>
    </source>
</reference>
<feature type="region of interest" description="Disordered" evidence="1">
    <location>
        <begin position="41"/>
        <end position="73"/>
    </location>
</feature>
<keyword evidence="4" id="KW-1185">Reference proteome</keyword>
<dbReference type="EMBL" id="NGLE01000003">
    <property type="protein sequence ID" value="OTO07998.1"/>
    <property type="molecule type" value="Genomic_DNA"/>
</dbReference>
<reference evidence="3" key="1">
    <citation type="submission" date="2017-05" db="EMBL/GenBank/DDBJ databases">
        <title>The Genome Sequence of Enterococcus sp. 4G2_DIV0659.</title>
        <authorList>
            <consortium name="The Broad Institute Genomics Platform"/>
            <consortium name="The Broad Institute Genomic Center for Infectious Diseases"/>
            <person name="Earl A."/>
            <person name="Manson A."/>
            <person name="Schwartman J."/>
            <person name="Gilmore M."/>
            <person name="Abouelleil A."/>
            <person name="Cao P."/>
            <person name="Chapman S."/>
            <person name="Cusick C."/>
            <person name="Shea T."/>
            <person name="Young S."/>
            <person name="Neafsey D."/>
            <person name="Nusbaum C."/>
            <person name="Birren B."/>
        </authorList>
    </citation>
    <scope>NUCLEOTIDE SEQUENCE [LARGE SCALE GENOMIC DNA]</scope>
    <source>
        <strain evidence="3">4G2_DIV0659</strain>
    </source>
</reference>
<dbReference type="Gene3D" id="3.10.20.320">
    <property type="entry name" value="Putative peptidoglycan bound protein (lpxtg motif)"/>
    <property type="match status" value="1"/>
</dbReference>
<dbReference type="STRING" id="1834181.A5880_002268"/>
<evidence type="ECO:0000256" key="1">
    <source>
        <dbReference type="SAM" id="MobiDB-lite"/>
    </source>
</evidence>
<sequence length="1421" mass="160337">MSKKKKQSTQIKRTWRFIGMFALLVALLSIWSITQKPISANNKEHTERQMKQTKPTLFPKDPSPLPKVKKHSTKALEPVENEKGLKATPKVYTLMQTNPFPDLTNPYSIYELVSDLVLPEASYEVEYEYVTEKGIPSAPDSSKLGFQTIYVKITEKKEQSSIIVPIPVTVINGMTTMLFNNEVALQTEDFGGYIAFTPEELKDKTDKELKQILKSKSKVKAWRLDDGSTVLVDVTDTTVEQFSNASTTAGHYSIEFEAILDSETGARKETTSKSAMIIGFEMQENIEFQQNTEATAPSMLVTSNYTIGSTDFQYVDKNGVALEKFDTSKVGFHWAYVKMISQDFPELTTIKKVPINIRNINTSDHFNNEVLVATNENIVFYPDELKGKKETEILQMLQSKSDLRAWDKKTGKAVSASFKSTTLQKDPGIYYGEVVVEKDDVQETITKDVKVFGGVLQEPKYFQVKQNERLEIDAYGYPFFSSVQTVSGYTKFEWVKNGQGEETEPKNTFDSSKAGFHWGYIKIMDELYEQYSTVIPIPIMVTAEPDSIVIDNSTSKVGLMFEKNQNLIFMKELEGKTVPEITQLLEEKLNIKAWELTSGKRLRTKLENTTINSESTGGGKVVVKIEAETEELNHEIEFFIFPKEIFGDEGMKGWQDIPLNSTTAIITNPFNGSQMSFPNRGLIDSVVNEDGFIIKDGVGKGYLYRDDRVLNIPGMDGAPIYNQFNIWDRGSGLNGKESISKKWFLQKGNQLKQVLYDSEHELIYVYNLSMSRNLNFFVQLETYNVSRKKRRLAMLESVDTDYYNDSVPMYSLGEGAGFYMEPEPGKRFTIRLKNSQGNWLSDYTKYYAGSLGNIYDNFFGNDFTGKGTESEGHKAGEEIVSGIDSAYQLGAPWQQIAPGEALKTGYEIFAGAELPYMEIKAKPETFNVYPDYTGEYKATYKLSKIPTEESQGKIYVTYPDKSEEIVPYTSNALKEFDGKLTIPRETLPKKLNEEPGTIQKYSTSLLGINETEGPMNGLPSKDYAVTINVYNLGGKAIPQIMQKGTKFNKKPQELIKDPVILPGHKAVFEYEGDMPDTSSTGMQYVKVRMTDTNEPDKTTIINIPILVIDETPPTQGLYLIANDFQKRPDAFQDKTESEINELILKYSEATAWDVTSGSSDDIHLSVTHTNLTTNPKEGKYSATVKAERGTETTEKTISIDIQSNQKVKVEFVDESAEKLHDPIIFDEAVGSTIDLTKEEEVQKAVTSILDKNYQIDKRPENEESIPVQSEESTVQYKFKGKLFIQSSPTFLNFGRKSLGLPFIKVEKAKYDQPLIVWDNRKGRGAWKLTATLRKPLMSLEDPSKTLPSAIRYKIDDNQTVILSENTTQPIAVRTHGKDDEYNISQEWDQNKSGLILEVPSGQVLQSGAYRATILWQLGQTP</sequence>
<dbReference type="OrthoDB" id="2170703at2"/>
<organism evidence="3">
    <name type="scientific">Candidatus Enterococcus mansonii</name>
    <dbReference type="NCBI Taxonomy" id="1834181"/>
    <lineage>
        <taxon>Bacteria</taxon>
        <taxon>Bacillati</taxon>
        <taxon>Bacillota</taxon>
        <taxon>Bacilli</taxon>
        <taxon>Lactobacillales</taxon>
        <taxon>Enterococcaceae</taxon>
        <taxon>Enterococcus</taxon>
    </lineage>
</organism>
<proteinExistence type="predicted"/>
<evidence type="ECO:0000313" key="4">
    <source>
        <dbReference type="Proteomes" id="UP000195139"/>
    </source>
</evidence>
<evidence type="ECO:0000313" key="3">
    <source>
        <dbReference type="EMBL" id="OTO07998.1"/>
    </source>
</evidence>
<name>A0A242CCZ9_9ENTE</name>